<feature type="region of interest" description="Disordered" evidence="1">
    <location>
        <begin position="1"/>
        <end position="21"/>
    </location>
</feature>
<comment type="caution">
    <text evidence="3">The sequence shown here is derived from an EMBL/GenBank/DDBJ whole genome shotgun (WGS) entry which is preliminary data.</text>
</comment>
<dbReference type="AlphaFoldDB" id="A0A9P9WBX7"/>
<keyword evidence="4" id="KW-1185">Reference proteome</keyword>
<feature type="compositionally biased region" description="Polar residues" evidence="1">
    <location>
        <begin position="1"/>
        <end position="10"/>
    </location>
</feature>
<accession>A0A9P9WBX7</accession>
<gene>
    <name evidence="3" type="ORF">JX265_011668</name>
</gene>
<dbReference type="InterPro" id="IPR001810">
    <property type="entry name" value="F-box_dom"/>
</dbReference>
<sequence>MARTKQTARLSNYGRAPSRSSHKRSTVVADVWAITEIAENILARLPMKDLLLVQRVSTGWRELIRSSPVLQELLFMRPRGSEGTQKVWSDGVPIREFNPLLIEHMPMWFPKDEGVWRQSVKDAPWAQTVSRLVFLRRDASWRRMLLAQPPFTVFESVQRVHIRGGDSLSVGSVEQQHGVRMGLAYDRAVQSVQGGYGTTLPNHFYTLMDGRVDYDAQGSNVHDGLETSKRIFGGTNKFTLFSETTRGCMAPGYESVIRDRLEQRQFTSAGSESVEIVLHRVERAPGECYSWWTKDGYRES</sequence>
<dbReference type="SUPFAM" id="SSF81383">
    <property type="entry name" value="F-box domain"/>
    <property type="match status" value="1"/>
</dbReference>
<dbReference type="Gene3D" id="1.20.1280.50">
    <property type="match status" value="1"/>
</dbReference>
<dbReference type="SMART" id="SM00256">
    <property type="entry name" value="FBOX"/>
    <property type="match status" value="1"/>
</dbReference>
<evidence type="ECO:0000313" key="4">
    <source>
        <dbReference type="Proteomes" id="UP000829685"/>
    </source>
</evidence>
<reference evidence="3" key="1">
    <citation type="submission" date="2021-03" db="EMBL/GenBank/DDBJ databases">
        <title>Revisited historic fungal species revealed as producer of novel bioactive compounds through whole genome sequencing and comparative genomics.</title>
        <authorList>
            <person name="Vignolle G.A."/>
            <person name="Hochenegger N."/>
            <person name="Mach R.L."/>
            <person name="Mach-Aigner A.R."/>
            <person name="Javad Rahimi M."/>
            <person name="Salim K.A."/>
            <person name="Chan C.M."/>
            <person name="Lim L.B.L."/>
            <person name="Cai F."/>
            <person name="Druzhinina I.S."/>
            <person name="U'Ren J.M."/>
            <person name="Derntl C."/>
        </authorList>
    </citation>
    <scope>NUCLEOTIDE SEQUENCE</scope>
    <source>
        <strain evidence="3">TUCIM 5799</strain>
    </source>
</reference>
<proteinExistence type="predicted"/>
<name>A0A9P9WBX7_9PEZI</name>
<feature type="domain" description="F-box" evidence="2">
    <location>
        <begin position="34"/>
        <end position="73"/>
    </location>
</feature>
<dbReference type="InterPro" id="IPR036047">
    <property type="entry name" value="F-box-like_dom_sf"/>
</dbReference>
<dbReference type="Proteomes" id="UP000829685">
    <property type="component" value="Unassembled WGS sequence"/>
</dbReference>
<evidence type="ECO:0000313" key="3">
    <source>
        <dbReference type="EMBL" id="KAI1856421.1"/>
    </source>
</evidence>
<organism evidence="3 4">
    <name type="scientific">Neoarthrinium moseri</name>
    <dbReference type="NCBI Taxonomy" id="1658444"/>
    <lineage>
        <taxon>Eukaryota</taxon>
        <taxon>Fungi</taxon>
        <taxon>Dikarya</taxon>
        <taxon>Ascomycota</taxon>
        <taxon>Pezizomycotina</taxon>
        <taxon>Sordariomycetes</taxon>
        <taxon>Xylariomycetidae</taxon>
        <taxon>Amphisphaeriales</taxon>
        <taxon>Apiosporaceae</taxon>
        <taxon>Neoarthrinium</taxon>
    </lineage>
</organism>
<evidence type="ECO:0000256" key="1">
    <source>
        <dbReference type="SAM" id="MobiDB-lite"/>
    </source>
</evidence>
<dbReference type="Pfam" id="PF00646">
    <property type="entry name" value="F-box"/>
    <property type="match status" value="1"/>
</dbReference>
<evidence type="ECO:0000259" key="2">
    <source>
        <dbReference type="SMART" id="SM00256"/>
    </source>
</evidence>
<protein>
    <recommendedName>
        <fullName evidence="2">F-box domain-containing protein</fullName>
    </recommendedName>
</protein>
<dbReference type="EMBL" id="JAFIMR010000044">
    <property type="protein sequence ID" value="KAI1856421.1"/>
    <property type="molecule type" value="Genomic_DNA"/>
</dbReference>